<dbReference type="SUPFAM" id="SSF51182">
    <property type="entry name" value="RmlC-like cupins"/>
    <property type="match status" value="1"/>
</dbReference>
<dbReference type="CDD" id="cd02909">
    <property type="entry name" value="cupin_pirin_N"/>
    <property type="match status" value="1"/>
</dbReference>
<dbReference type="RefSeq" id="WP_407328544.1">
    <property type="nucleotide sequence ID" value="NZ_CP136865.1"/>
</dbReference>
<comment type="similarity">
    <text evidence="1 2">Belongs to the pirin family.</text>
</comment>
<protein>
    <submittedName>
        <fullName evidence="5">Pirin family protein</fullName>
    </submittedName>
</protein>
<organism evidence="5 6">
    <name type="scientific">Congregibacter brevis</name>
    <dbReference type="NCBI Taxonomy" id="3081201"/>
    <lineage>
        <taxon>Bacteria</taxon>
        <taxon>Pseudomonadati</taxon>
        <taxon>Pseudomonadota</taxon>
        <taxon>Gammaproteobacteria</taxon>
        <taxon>Cellvibrionales</taxon>
        <taxon>Halieaceae</taxon>
        <taxon>Congregibacter</taxon>
    </lineage>
</organism>
<dbReference type="EMBL" id="CP136865">
    <property type="protein sequence ID" value="WOJ97626.1"/>
    <property type="molecule type" value="Genomic_DNA"/>
</dbReference>
<dbReference type="Proteomes" id="UP001626549">
    <property type="component" value="Chromosome"/>
</dbReference>
<evidence type="ECO:0000256" key="2">
    <source>
        <dbReference type="RuleBase" id="RU003457"/>
    </source>
</evidence>
<gene>
    <name evidence="5" type="ORF">R0137_03405</name>
</gene>
<dbReference type="Pfam" id="PF02678">
    <property type="entry name" value="Pirin"/>
    <property type="match status" value="1"/>
</dbReference>
<evidence type="ECO:0000256" key="1">
    <source>
        <dbReference type="ARBA" id="ARBA00008416"/>
    </source>
</evidence>
<feature type="domain" description="Pirin N-terminal" evidence="3">
    <location>
        <begin position="32"/>
        <end position="136"/>
    </location>
</feature>
<dbReference type="CDD" id="cd02247">
    <property type="entry name" value="cupin_pirin_C"/>
    <property type="match status" value="1"/>
</dbReference>
<dbReference type="PANTHER" id="PTHR13903:SF8">
    <property type="entry name" value="PIRIN"/>
    <property type="match status" value="1"/>
</dbReference>
<dbReference type="InterPro" id="IPR008778">
    <property type="entry name" value="Pirin_C_dom"/>
</dbReference>
<evidence type="ECO:0000313" key="5">
    <source>
        <dbReference type="EMBL" id="WOJ97626.1"/>
    </source>
</evidence>
<accession>A0ABZ0IEX5</accession>
<sequence>MSFFSCEEAECREQDSHIRLRIEPREKDLGEFSVRRVLPAARQRMVGPFVFFDHMGPAEFPPGKGIDVRPHPHIGIATITYLFEGEILHRDSLGVVQPIHPGAINLMTAGHGIVHSERPGSDLNEQSKLHGIQSWIALPAEQQEIAPDFTHYAAADLPQWEDGGVTFRLIMGELAGHQSPVKTYSRTLYADLNVDAAAETRIALQEQEHALYVAEGAVVLDGEAVPSGVMVVLEGGDEVVLTASEAARVLLIGGDPLGERHMYWNFVSNSLERIDKAKADWREGSFPGVPGDDEFIPLPEDA</sequence>
<evidence type="ECO:0000259" key="4">
    <source>
        <dbReference type="Pfam" id="PF05726"/>
    </source>
</evidence>
<dbReference type="InterPro" id="IPR003829">
    <property type="entry name" value="Pirin_N_dom"/>
</dbReference>
<name>A0ABZ0IEX5_9GAMM</name>
<keyword evidence="6" id="KW-1185">Reference proteome</keyword>
<feature type="domain" description="Pirin C-terminal" evidence="4">
    <location>
        <begin position="189"/>
        <end position="286"/>
    </location>
</feature>
<proteinExistence type="inferred from homology"/>
<dbReference type="InterPro" id="IPR014710">
    <property type="entry name" value="RmlC-like_jellyroll"/>
</dbReference>
<dbReference type="PIRSF" id="PIRSF006232">
    <property type="entry name" value="Pirin"/>
    <property type="match status" value="1"/>
</dbReference>
<evidence type="ECO:0000313" key="6">
    <source>
        <dbReference type="Proteomes" id="UP001626549"/>
    </source>
</evidence>
<dbReference type="Pfam" id="PF05726">
    <property type="entry name" value="Pirin_C"/>
    <property type="match status" value="1"/>
</dbReference>
<dbReference type="Gene3D" id="2.60.120.10">
    <property type="entry name" value="Jelly Rolls"/>
    <property type="match status" value="2"/>
</dbReference>
<reference evidence="5 6" key="1">
    <citation type="submission" date="2023-10" db="EMBL/GenBank/DDBJ databases">
        <title>Two novel species belonging to the OM43/NOR5 clade.</title>
        <authorList>
            <person name="Park M."/>
        </authorList>
    </citation>
    <scope>NUCLEOTIDE SEQUENCE [LARGE SCALE GENOMIC DNA]</scope>
    <source>
        <strain evidence="5 6">IMCC45268</strain>
    </source>
</reference>
<dbReference type="InterPro" id="IPR011051">
    <property type="entry name" value="RmlC_Cupin_sf"/>
</dbReference>
<dbReference type="InterPro" id="IPR012093">
    <property type="entry name" value="Pirin"/>
</dbReference>
<evidence type="ECO:0000259" key="3">
    <source>
        <dbReference type="Pfam" id="PF02678"/>
    </source>
</evidence>
<dbReference type="PANTHER" id="PTHR13903">
    <property type="entry name" value="PIRIN-RELATED"/>
    <property type="match status" value="1"/>
</dbReference>